<evidence type="ECO:0000256" key="4">
    <source>
        <dbReference type="ARBA" id="ARBA00023014"/>
    </source>
</evidence>
<accession>A0A0F7UCP7</accession>
<keyword evidence="1" id="KW-0001">2Fe-2S</keyword>
<evidence type="ECO:0000259" key="7">
    <source>
        <dbReference type="SMART" id="SM00704"/>
    </source>
</evidence>
<evidence type="ECO:0000256" key="2">
    <source>
        <dbReference type="ARBA" id="ARBA00022723"/>
    </source>
</evidence>
<proteinExistence type="predicted"/>
<keyword evidence="2" id="KW-0479">Metal-binding</keyword>
<dbReference type="GO" id="GO:0051537">
    <property type="term" value="F:2 iron, 2 sulfur cluster binding"/>
    <property type="evidence" value="ECO:0007669"/>
    <property type="project" value="UniProtKB-KW"/>
</dbReference>
<gene>
    <name evidence="8" type="ORF">BN1204_026300</name>
</gene>
<dbReference type="InterPro" id="IPR018967">
    <property type="entry name" value="FeS-contain_CDGSH-typ"/>
</dbReference>
<reference evidence="8" key="1">
    <citation type="journal article" date="2015" name="PLoS ONE">
        <title>Comprehensive Evaluation of Toxoplasma gondii VEG and Neospora caninum LIV Genomes with Tachyzoite Stage Transcriptome and Proteome Defines Novel Transcript Features.</title>
        <authorList>
            <person name="Ramaprasad A."/>
            <person name="Mourier T."/>
            <person name="Naeem R."/>
            <person name="Malas T.B."/>
            <person name="Moussa E."/>
            <person name="Panigrahi A."/>
            <person name="Vermont S.J."/>
            <person name="Otto T.D."/>
            <person name="Wastling J."/>
            <person name="Pain A."/>
        </authorList>
    </citation>
    <scope>NUCLEOTIDE SEQUENCE</scope>
    <source>
        <strain evidence="8">Liverpool</strain>
    </source>
</reference>
<evidence type="ECO:0000313" key="8">
    <source>
        <dbReference type="EMBL" id="CEL66821.1"/>
    </source>
</evidence>
<name>A0A0F7UCP7_NEOCL</name>
<dbReference type="EMBL" id="LN714482">
    <property type="protein sequence ID" value="CEL66821.1"/>
    <property type="molecule type" value="Genomic_DNA"/>
</dbReference>
<evidence type="ECO:0000256" key="6">
    <source>
        <dbReference type="SAM" id="MobiDB-lite"/>
    </source>
</evidence>
<evidence type="ECO:0000256" key="3">
    <source>
        <dbReference type="ARBA" id="ARBA00023004"/>
    </source>
</evidence>
<protein>
    <submittedName>
        <fullName evidence="8">CDGSH iron-sulfur domain-containing protein</fullName>
    </submittedName>
</protein>
<dbReference type="Pfam" id="PF09360">
    <property type="entry name" value="zf-CDGSH"/>
    <property type="match status" value="1"/>
</dbReference>
<feature type="region of interest" description="Disordered" evidence="6">
    <location>
        <begin position="175"/>
        <end position="203"/>
    </location>
</feature>
<dbReference type="GO" id="GO:0005737">
    <property type="term" value="C:cytoplasm"/>
    <property type="evidence" value="ECO:0007669"/>
    <property type="project" value="UniProtKB-ARBA"/>
</dbReference>
<organism evidence="8">
    <name type="scientific">Neospora caninum (strain Liverpool)</name>
    <dbReference type="NCBI Taxonomy" id="572307"/>
    <lineage>
        <taxon>Eukaryota</taxon>
        <taxon>Sar</taxon>
        <taxon>Alveolata</taxon>
        <taxon>Apicomplexa</taxon>
        <taxon>Conoidasida</taxon>
        <taxon>Coccidia</taxon>
        <taxon>Eucoccidiorida</taxon>
        <taxon>Eimeriorina</taxon>
        <taxon>Sarcocystidae</taxon>
        <taxon>Neospora</taxon>
    </lineage>
</organism>
<dbReference type="GO" id="GO:0046872">
    <property type="term" value="F:metal ion binding"/>
    <property type="evidence" value="ECO:0007669"/>
    <property type="project" value="UniProtKB-KW"/>
</dbReference>
<feature type="domain" description="Iron-binding zinc finger CDGSH type" evidence="7">
    <location>
        <begin position="38"/>
        <end position="73"/>
    </location>
</feature>
<dbReference type="SMART" id="SM00704">
    <property type="entry name" value="ZnF_CDGSH"/>
    <property type="match status" value="1"/>
</dbReference>
<dbReference type="AlphaFoldDB" id="A0A0F7UCP7"/>
<keyword evidence="3" id="KW-0408">Iron</keyword>
<evidence type="ECO:0000256" key="1">
    <source>
        <dbReference type="ARBA" id="ARBA00022714"/>
    </source>
</evidence>
<comment type="cofactor">
    <cofactor evidence="5">
        <name>[2Fe-2S] cluster</name>
        <dbReference type="ChEBI" id="CHEBI:190135"/>
    </cofactor>
</comment>
<dbReference type="Gene3D" id="3.40.5.90">
    <property type="entry name" value="CDGSH iron-sulfur domain, mitoNEET-type"/>
    <property type="match status" value="1"/>
</dbReference>
<dbReference type="InterPro" id="IPR042216">
    <property type="entry name" value="MitoNEET_CISD"/>
</dbReference>
<evidence type="ECO:0000256" key="5">
    <source>
        <dbReference type="ARBA" id="ARBA00034078"/>
    </source>
</evidence>
<keyword evidence="4" id="KW-0411">Iron-sulfur</keyword>
<sequence length="203" mass="22023">MSPPPAGRPPVPDDPLAYMDQLDFNTKKFPQYCHLIETSPHVGEAERLVRICRCWQSKKFPYCDDTHKLMMEAGDDVGPFEAKIRDVRGEGGQALRNVSALHQQDRVASSYPSLRRFLAFRGSEIQSSLPSATATIRARPVIAAALLSASVGYAIAEAALRKGFGRQVPSATLSEPGEAAKEMLQTPLSLSPPVADPASPLSH</sequence>